<keyword evidence="2" id="KW-0812">Transmembrane</keyword>
<feature type="compositionally biased region" description="Basic residues" evidence="1">
    <location>
        <begin position="133"/>
        <end position="144"/>
    </location>
</feature>
<evidence type="ECO:0000313" key="4">
    <source>
        <dbReference type="Proteomes" id="UP000800096"/>
    </source>
</evidence>
<evidence type="ECO:0000256" key="1">
    <source>
        <dbReference type="SAM" id="MobiDB-lite"/>
    </source>
</evidence>
<accession>A0A6A5QBJ5</accession>
<gene>
    <name evidence="3" type="ORF">BDU57DRAFT_523159</name>
</gene>
<reference evidence="3" key="1">
    <citation type="journal article" date="2020" name="Stud. Mycol.">
        <title>101 Dothideomycetes genomes: a test case for predicting lifestyles and emergence of pathogens.</title>
        <authorList>
            <person name="Haridas S."/>
            <person name="Albert R."/>
            <person name="Binder M."/>
            <person name="Bloem J."/>
            <person name="Labutti K."/>
            <person name="Salamov A."/>
            <person name="Andreopoulos B."/>
            <person name="Baker S."/>
            <person name="Barry K."/>
            <person name="Bills G."/>
            <person name="Bluhm B."/>
            <person name="Cannon C."/>
            <person name="Castanera R."/>
            <person name="Culley D."/>
            <person name="Daum C."/>
            <person name="Ezra D."/>
            <person name="Gonzalez J."/>
            <person name="Henrissat B."/>
            <person name="Kuo A."/>
            <person name="Liang C."/>
            <person name="Lipzen A."/>
            <person name="Lutzoni F."/>
            <person name="Magnuson J."/>
            <person name="Mondo S."/>
            <person name="Nolan M."/>
            <person name="Ohm R."/>
            <person name="Pangilinan J."/>
            <person name="Park H.-J."/>
            <person name="Ramirez L."/>
            <person name="Alfaro M."/>
            <person name="Sun H."/>
            <person name="Tritt A."/>
            <person name="Yoshinaga Y."/>
            <person name="Zwiers L.-H."/>
            <person name="Turgeon B."/>
            <person name="Goodwin S."/>
            <person name="Spatafora J."/>
            <person name="Crous P."/>
            <person name="Grigoriev I."/>
        </authorList>
    </citation>
    <scope>NUCLEOTIDE SEQUENCE</scope>
    <source>
        <strain evidence="3">HMLAC05119</strain>
    </source>
</reference>
<organism evidence="3 4">
    <name type="scientific">Ampelomyces quisqualis</name>
    <name type="common">Powdery mildew agent</name>
    <dbReference type="NCBI Taxonomy" id="50730"/>
    <lineage>
        <taxon>Eukaryota</taxon>
        <taxon>Fungi</taxon>
        <taxon>Dikarya</taxon>
        <taxon>Ascomycota</taxon>
        <taxon>Pezizomycotina</taxon>
        <taxon>Dothideomycetes</taxon>
        <taxon>Pleosporomycetidae</taxon>
        <taxon>Pleosporales</taxon>
        <taxon>Pleosporineae</taxon>
        <taxon>Phaeosphaeriaceae</taxon>
        <taxon>Ampelomyces</taxon>
    </lineage>
</organism>
<feature type="region of interest" description="Disordered" evidence="1">
    <location>
        <begin position="104"/>
        <end position="144"/>
    </location>
</feature>
<dbReference type="AlphaFoldDB" id="A0A6A5QBJ5"/>
<keyword evidence="2" id="KW-0472">Membrane</keyword>
<protein>
    <submittedName>
        <fullName evidence="3">Uncharacterized protein</fullName>
    </submittedName>
</protein>
<sequence length="144" mass="16015">MRWRRYGARSAGKVVDTPFCALLLLLLLSAYQHPKKLASMESSFPCFLFAGRVGSALMIVAVSCICFAVRNSFGASIHTNAFPRIFFCNPLSVKTVGFGDTHKDTRQPFSSSTRLQSEQVNKKKINHASQSPHSRHTRGVQKEP</sequence>
<dbReference type="EMBL" id="ML979140">
    <property type="protein sequence ID" value="KAF1912723.1"/>
    <property type="molecule type" value="Genomic_DNA"/>
</dbReference>
<evidence type="ECO:0000256" key="2">
    <source>
        <dbReference type="SAM" id="Phobius"/>
    </source>
</evidence>
<dbReference type="Proteomes" id="UP000800096">
    <property type="component" value="Unassembled WGS sequence"/>
</dbReference>
<proteinExistence type="predicted"/>
<keyword evidence="4" id="KW-1185">Reference proteome</keyword>
<evidence type="ECO:0000313" key="3">
    <source>
        <dbReference type="EMBL" id="KAF1912723.1"/>
    </source>
</evidence>
<feature type="compositionally biased region" description="Polar residues" evidence="1">
    <location>
        <begin position="107"/>
        <end position="119"/>
    </location>
</feature>
<keyword evidence="2" id="KW-1133">Transmembrane helix</keyword>
<name>A0A6A5QBJ5_AMPQU</name>
<feature type="transmembrane region" description="Helical" evidence="2">
    <location>
        <begin position="48"/>
        <end position="69"/>
    </location>
</feature>